<dbReference type="RefSeq" id="WP_157340984.1">
    <property type="nucleotide sequence ID" value="NZ_WSEK01000004.1"/>
</dbReference>
<sequence>MIRKLVPTLAVGALLTLSACGGAAESSSDGTDGVKMGPGVTDKEINVGLLTDYSGPIAEAATSGSLGMEVKFDEVNAAGGVCGRKIVPVKADTKYDAQQTTQAYRANAKDMLMIGEVLGSVSINAIKPNVERDNMPALAISMNTATLEEKNIYVPLPTFEVELANGVVWAAEQAGATEEKPLKLGVITEGDEVGQPYQDAVVAAAEATPGVELVAKPTYAFGDQDFTAQVSELKAAGADVVMLGTAPAETAGVVGTSAQLGYSPQWIASSGSWFAGLAEPLKGLLNNFYVSGGYGTLADDVPGIAALKDALATYAPDAKPSNFQVGGWLFGEATVAALKQACENKDLTREGVIAALEDLKVDYQGITPEVDLGDGDSIVSYSSRMNTIGAQGELEAVGDFYASDAAKEWGAANGF</sequence>
<dbReference type="PROSITE" id="PS51257">
    <property type="entry name" value="PROKAR_LIPOPROTEIN"/>
    <property type="match status" value="1"/>
</dbReference>
<organism evidence="5 6">
    <name type="scientific">Nocardioides agri</name>
    <dbReference type="NCBI Taxonomy" id="2682843"/>
    <lineage>
        <taxon>Bacteria</taxon>
        <taxon>Bacillati</taxon>
        <taxon>Actinomycetota</taxon>
        <taxon>Actinomycetes</taxon>
        <taxon>Propionibacteriales</taxon>
        <taxon>Nocardioidaceae</taxon>
        <taxon>Nocardioides</taxon>
    </lineage>
</organism>
<evidence type="ECO:0000259" key="4">
    <source>
        <dbReference type="Pfam" id="PF13458"/>
    </source>
</evidence>
<feature type="domain" description="Leucine-binding protein" evidence="4">
    <location>
        <begin position="44"/>
        <end position="371"/>
    </location>
</feature>
<evidence type="ECO:0000313" key="5">
    <source>
        <dbReference type="EMBL" id="MVQ48672.1"/>
    </source>
</evidence>
<name>A0A6L6XPB2_9ACTN</name>
<dbReference type="SUPFAM" id="SSF53822">
    <property type="entry name" value="Periplasmic binding protein-like I"/>
    <property type="match status" value="1"/>
</dbReference>
<keyword evidence="6" id="KW-1185">Reference proteome</keyword>
<dbReference type="InterPro" id="IPR028082">
    <property type="entry name" value="Peripla_BP_I"/>
</dbReference>
<dbReference type="Proteomes" id="UP000473525">
    <property type="component" value="Unassembled WGS sequence"/>
</dbReference>
<gene>
    <name evidence="5" type="ORF">GON03_05720</name>
</gene>
<comment type="similarity">
    <text evidence="1">Belongs to the leucine-binding protein family.</text>
</comment>
<evidence type="ECO:0000256" key="1">
    <source>
        <dbReference type="ARBA" id="ARBA00010062"/>
    </source>
</evidence>
<proteinExistence type="inferred from homology"/>
<dbReference type="InterPro" id="IPR028081">
    <property type="entry name" value="Leu-bd"/>
</dbReference>
<dbReference type="Pfam" id="PF13458">
    <property type="entry name" value="Peripla_BP_6"/>
    <property type="match status" value="1"/>
</dbReference>
<evidence type="ECO:0000313" key="6">
    <source>
        <dbReference type="Proteomes" id="UP000473525"/>
    </source>
</evidence>
<evidence type="ECO:0000256" key="2">
    <source>
        <dbReference type="ARBA" id="ARBA00022729"/>
    </source>
</evidence>
<keyword evidence="2 3" id="KW-0732">Signal</keyword>
<feature type="chain" id="PRO_5038394049" evidence="3">
    <location>
        <begin position="24"/>
        <end position="415"/>
    </location>
</feature>
<dbReference type="PANTHER" id="PTHR47235:SF1">
    <property type="entry name" value="BLR6548 PROTEIN"/>
    <property type="match status" value="1"/>
</dbReference>
<reference evidence="5 6" key="1">
    <citation type="submission" date="2019-12" db="EMBL/GenBank/DDBJ databases">
        <authorList>
            <person name="Huq M.A."/>
        </authorList>
    </citation>
    <scope>NUCLEOTIDE SEQUENCE [LARGE SCALE GENOMIC DNA]</scope>
    <source>
        <strain evidence="5 6">MAH-18</strain>
    </source>
</reference>
<evidence type="ECO:0000256" key="3">
    <source>
        <dbReference type="SAM" id="SignalP"/>
    </source>
</evidence>
<dbReference type="EMBL" id="WSEK01000004">
    <property type="protein sequence ID" value="MVQ48672.1"/>
    <property type="molecule type" value="Genomic_DNA"/>
</dbReference>
<dbReference type="PANTHER" id="PTHR47235">
    <property type="entry name" value="BLR6548 PROTEIN"/>
    <property type="match status" value="1"/>
</dbReference>
<dbReference type="AlphaFoldDB" id="A0A6L6XPB2"/>
<dbReference type="Gene3D" id="3.40.50.2300">
    <property type="match status" value="2"/>
</dbReference>
<comment type="caution">
    <text evidence="5">The sequence shown here is derived from an EMBL/GenBank/DDBJ whole genome shotgun (WGS) entry which is preliminary data.</text>
</comment>
<accession>A0A6L6XPB2</accession>
<feature type="signal peptide" evidence="3">
    <location>
        <begin position="1"/>
        <end position="23"/>
    </location>
</feature>
<protein>
    <submittedName>
        <fullName evidence="5">ABC transporter substrate-binding protein</fullName>
    </submittedName>
</protein>